<sequence length="96" mass="10846">MKWSSLGVGPVTAREYLNKAISCQALSEWVTRGFSTEEAVSWILKKVPVSEASSQKRKDTNQQEGYSYRAACSGLGPQKEWKGSLHFEEYVQEKNE</sequence>
<organism evidence="1 2">
    <name type="scientific">Entomophthora muscae</name>
    <dbReference type="NCBI Taxonomy" id="34485"/>
    <lineage>
        <taxon>Eukaryota</taxon>
        <taxon>Fungi</taxon>
        <taxon>Fungi incertae sedis</taxon>
        <taxon>Zoopagomycota</taxon>
        <taxon>Entomophthoromycotina</taxon>
        <taxon>Entomophthoromycetes</taxon>
        <taxon>Entomophthorales</taxon>
        <taxon>Entomophthoraceae</taxon>
        <taxon>Entomophthora</taxon>
    </lineage>
</organism>
<proteinExistence type="predicted"/>
<gene>
    <name evidence="1" type="ORF">DSO57_1023196</name>
</gene>
<protein>
    <submittedName>
        <fullName evidence="1">Uncharacterized protein</fullName>
    </submittedName>
</protein>
<dbReference type="EMBL" id="QTSX02001540">
    <property type="protein sequence ID" value="KAJ9080590.1"/>
    <property type="molecule type" value="Genomic_DNA"/>
</dbReference>
<keyword evidence="2" id="KW-1185">Reference proteome</keyword>
<evidence type="ECO:0000313" key="2">
    <source>
        <dbReference type="Proteomes" id="UP001165960"/>
    </source>
</evidence>
<comment type="caution">
    <text evidence="1">The sequence shown here is derived from an EMBL/GenBank/DDBJ whole genome shotgun (WGS) entry which is preliminary data.</text>
</comment>
<dbReference type="Proteomes" id="UP001165960">
    <property type="component" value="Unassembled WGS sequence"/>
</dbReference>
<accession>A0ACC2U0T2</accession>
<evidence type="ECO:0000313" key="1">
    <source>
        <dbReference type="EMBL" id="KAJ9080590.1"/>
    </source>
</evidence>
<reference evidence="1" key="1">
    <citation type="submission" date="2022-04" db="EMBL/GenBank/DDBJ databases">
        <title>Genome of the entomopathogenic fungus Entomophthora muscae.</title>
        <authorList>
            <person name="Elya C."/>
            <person name="Lovett B.R."/>
            <person name="Lee E."/>
            <person name="Macias A.M."/>
            <person name="Hajek A.E."/>
            <person name="De Bivort B.L."/>
            <person name="Kasson M.T."/>
            <person name="De Fine Licht H.H."/>
            <person name="Stajich J.E."/>
        </authorList>
    </citation>
    <scope>NUCLEOTIDE SEQUENCE</scope>
    <source>
        <strain evidence="1">Berkeley</strain>
    </source>
</reference>
<name>A0ACC2U0T2_9FUNG</name>